<dbReference type="InterPro" id="IPR022791">
    <property type="entry name" value="L-PG_synthase/AglD"/>
</dbReference>
<organism evidence="7 8">
    <name type="scientific">Magnetococcus marinus (strain ATCC BAA-1437 / JCM 17883 / MC-1)</name>
    <dbReference type="NCBI Taxonomy" id="156889"/>
    <lineage>
        <taxon>Bacteria</taxon>
        <taxon>Pseudomonadati</taxon>
        <taxon>Pseudomonadota</taxon>
        <taxon>Magnetococcia</taxon>
        <taxon>Magnetococcales</taxon>
        <taxon>Magnetococcaceae</taxon>
        <taxon>Magnetococcus</taxon>
    </lineage>
</organism>
<dbReference type="RefSeq" id="WP_011713813.1">
    <property type="nucleotide sequence ID" value="NC_008576.1"/>
</dbReference>
<evidence type="ECO:0000256" key="1">
    <source>
        <dbReference type="ARBA" id="ARBA00004651"/>
    </source>
</evidence>
<dbReference type="AlphaFoldDB" id="A0L9P5"/>
<dbReference type="GO" id="GO:0005886">
    <property type="term" value="C:plasma membrane"/>
    <property type="evidence" value="ECO:0007669"/>
    <property type="project" value="UniProtKB-SubCell"/>
</dbReference>
<feature type="transmembrane region" description="Helical" evidence="6">
    <location>
        <begin position="281"/>
        <end position="308"/>
    </location>
</feature>
<feature type="transmembrane region" description="Helical" evidence="6">
    <location>
        <begin position="205"/>
        <end position="231"/>
    </location>
</feature>
<dbReference type="KEGG" id="mgm:Mmc1_2187"/>
<evidence type="ECO:0000256" key="6">
    <source>
        <dbReference type="SAM" id="Phobius"/>
    </source>
</evidence>
<protein>
    <submittedName>
        <fullName evidence="7">Uncharacterized protein</fullName>
    </submittedName>
</protein>
<name>A0L9P5_MAGMM</name>
<proteinExistence type="predicted"/>
<dbReference type="OrthoDB" id="421014at2"/>
<feature type="transmembrane region" description="Helical" evidence="6">
    <location>
        <begin position="237"/>
        <end position="260"/>
    </location>
</feature>
<evidence type="ECO:0000256" key="4">
    <source>
        <dbReference type="ARBA" id="ARBA00022989"/>
    </source>
</evidence>
<sequence>MLKLILVTTLFLAPLLVFVGLDLQQVAHYFERVGVGHLLLFVLLVLLSTLMRTLRYRLVLRIPIAFRTLLGILLLHQFYVTFLPMRIGEISIPLLLKQEGVRISKSIGHVIFLRVVDLMNILLWVVVLGLLFRSELSAPLAHGVEVLVSIGALLLLVIPVFILCMPHINRRIAWQTWLPMAFRQKLAPLLVSMGRVFYRQSPRTLVWVIALTTAATAFSILFIVLLAQLWIPEISWSLISMAASFGALSSILPINGLAGLGGQQVISVAMYSQMGLSAQEALAFTMAASVLVLFIIMGTGFLGAFLIYKPGPGKSILDLFKLRRASVSSKDGSTA</sequence>
<dbReference type="PANTHER" id="PTHR39087:SF2">
    <property type="entry name" value="UPF0104 MEMBRANE PROTEIN MJ1595"/>
    <property type="match status" value="1"/>
</dbReference>
<dbReference type="eggNOG" id="COG0392">
    <property type="taxonomic scope" value="Bacteria"/>
</dbReference>
<dbReference type="PANTHER" id="PTHR39087">
    <property type="entry name" value="UPF0104 MEMBRANE PROTEIN MJ1595"/>
    <property type="match status" value="1"/>
</dbReference>
<evidence type="ECO:0000313" key="8">
    <source>
        <dbReference type="Proteomes" id="UP000002586"/>
    </source>
</evidence>
<keyword evidence="5 6" id="KW-0472">Membrane</keyword>
<evidence type="ECO:0000256" key="2">
    <source>
        <dbReference type="ARBA" id="ARBA00022475"/>
    </source>
</evidence>
<reference evidence="7 8" key="2">
    <citation type="journal article" date="2012" name="Int. J. Syst. Evol. Microbiol.">
        <title>Magnetococcus marinus gen. nov., sp. nov., a marine, magnetotactic bacterium that represents a novel lineage (Magnetococcaceae fam. nov.; Magnetococcales ord. nov.) at the base of the Alphaproteobacteria.</title>
        <authorList>
            <person name="Bazylinski D.A."/>
            <person name="Williams T.J."/>
            <person name="Lefevre C.T."/>
            <person name="Berg R.J."/>
            <person name="Zhang C.L."/>
            <person name="Bowser S.S."/>
            <person name="Dean A.J."/>
            <person name="Beveridge T.J."/>
        </authorList>
    </citation>
    <scope>NUCLEOTIDE SEQUENCE [LARGE SCALE GENOMIC DNA]</scope>
    <source>
        <strain evidence="8">ATCC BAA-1437 / JCM 17883 / MC-1</strain>
    </source>
</reference>
<feature type="transmembrane region" description="Helical" evidence="6">
    <location>
        <begin position="34"/>
        <end position="52"/>
    </location>
</feature>
<dbReference type="EMBL" id="CP000471">
    <property type="protein sequence ID" value="ABK44688.1"/>
    <property type="molecule type" value="Genomic_DNA"/>
</dbReference>
<gene>
    <name evidence="7" type="ordered locus">Mmc1_2187</name>
</gene>
<dbReference type="Proteomes" id="UP000002586">
    <property type="component" value="Chromosome"/>
</dbReference>
<evidence type="ECO:0000313" key="7">
    <source>
        <dbReference type="EMBL" id="ABK44688.1"/>
    </source>
</evidence>
<reference evidence="8" key="1">
    <citation type="journal article" date="2009" name="Appl. Environ. Microbiol.">
        <title>Complete genome sequence of the chemolithoautotrophic marine magnetotactic coccus strain MC-1.</title>
        <authorList>
            <person name="Schubbe S."/>
            <person name="Williams T.J."/>
            <person name="Xie G."/>
            <person name="Kiss H.E."/>
            <person name="Brettin T.S."/>
            <person name="Martinez D."/>
            <person name="Ross C.A."/>
            <person name="Schuler D."/>
            <person name="Cox B.L."/>
            <person name="Nealson K.H."/>
            <person name="Bazylinski D.A."/>
        </authorList>
    </citation>
    <scope>NUCLEOTIDE SEQUENCE [LARGE SCALE GENOMIC DNA]</scope>
    <source>
        <strain evidence="8">ATCC BAA-1437 / JCM 17883 / MC-1</strain>
    </source>
</reference>
<dbReference type="HOGENOM" id="CLU_078530_0_0_5"/>
<accession>A0L9P5</accession>
<keyword evidence="8" id="KW-1185">Reference proteome</keyword>
<feature type="transmembrane region" description="Helical" evidence="6">
    <location>
        <begin position="144"/>
        <end position="168"/>
    </location>
</feature>
<comment type="subcellular location">
    <subcellularLocation>
        <location evidence="1">Cell membrane</location>
        <topology evidence="1">Multi-pass membrane protein</topology>
    </subcellularLocation>
</comment>
<feature type="transmembrane region" description="Helical" evidence="6">
    <location>
        <begin position="64"/>
        <end position="87"/>
    </location>
</feature>
<keyword evidence="3 6" id="KW-0812">Transmembrane</keyword>
<feature type="transmembrane region" description="Helical" evidence="6">
    <location>
        <begin position="107"/>
        <end position="132"/>
    </location>
</feature>
<dbReference type="STRING" id="156889.Mmc1_2187"/>
<keyword evidence="4 6" id="KW-1133">Transmembrane helix</keyword>
<evidence type="ECO:0000256" key="3">
    <source>
        <dbReference type="ARBA" id="ARBA00022692"/>
    </source>
</evidence>
<keyword evidence="2" id="KW-1003">Cell membrane</keyword>
<evidence type="ECO:0000256" key="5">
    <source>
        <dbReference type="ARBA" id="ARBA00023136"/>
    </source>
</evidence>
<dbReference type="Pfam" id="PF03706">
    <property type="entry name" value="LPG_synthase_TM"/>
    <property type="match status" value="1"/>
</dbReference>